<keyword evidence="1" id="KW-0547">Nucleotide-binding</keyword>
<dbReference type="Gene3D" id="3.40.50.300">
    <property type="entry name" value="P-loop containing nucleotide triphosphate hydrolases"/>
    <property type="match status" value="2"/>
</dbReference>
<name>A0A562KWI1_9BRAD</name>
<dbReference type="SUPFAM" id="SSF52540">
    <property type="entry name" value="P-loop containing nucleoside triphosphate hydrolases"/>
    <property type="match status" value="2"/>
</dbReference>
<accession>A0A562KWI1</accession>
<dbReference type="EMBL" id="VLKL01000016">
    <property type="protein sequence ID" value="TWH99780.1"/>
    <property type="molecule type" value="Genomic_DNA"/>
</dbReference>
<dbReference type="InterPro" id="IPR029493">
    <property type="entry name" value="RecD2-like_HHH"/>
</dbReference>
<evidence type="ECO:0000313" key="5">
    <source>
        <dbReference type="EMBL" id="TWH99780.1"/>
    </source>
</evidence>
<dbReference type="InterPro" id="IPR027785">
    <property type="entry name" value="UvrD-like_helicase_C"/>
</dbReference>
<dbReference type="PANTHER" id="PTHR43788:SF6">
    <property type="entry name" value="DNA HELICASE B"/>
    <property type="match status" value="1"/>
</dbReference>
<feature type="domain" description="ATP-dependent RecD2 DNA helicase-like helix-hairpin-helix" evidence="4">
    <location>
        <begin position="77"/>
        <end position="154"/>
    </location>
</feature>
<protein>
    <submittedName>
        <fullName evidence="5">Exodeoxyribonuclease V alpha subunit</fullName>
    </submittedName>
</protein>
<proteinExistence type="predicted"/>
<evidence type="ECO:0000313" key="6">
    <source>
        <dbReference type="Proteomes" id="UP000317176"/>
    </source>
</evidence>
<sequence length="633" mass="67753">MLEQLGRHARSGDTIVRHLAEDPAFEGIGYATAAKLWEAFGERLYALLGDVASLTAVLNEDRAERLVLAWKEKLAEGDVVVWLDEHGFEKRLAKKIIRLWGAEAAAKLREQPYAMMALADWPIVDAAGRKMGIAADDPRRLVAAVEAALYARLDQHHTWIGERDLVAAAGRLLKCAPARAGEAVAAAVAQRAAIPIAGGFQAAGAHMMERYVADRIREMLTEPAMGDLIAREVSDAELAAWLDRQDMGVALDDEQREAVRIAVQERFGIVRGGAGVGKTTVLRAVARACAAFGRSTHMMALAGRAAVRIGEATGFPASTIAAFLKGVEARKIPLGPESLVVVDEASMLDLPTMYRILRALPDGCRLLLVGDPGQLPPIQFGLVLHALGERPEIPSVVLTRVYRQTEATGIPAVAGAVRSGRLPSLPDKACASSGGVALIPAGEVTTDQIVDVVAGLGGFSEDLRIVCAVKAGPAGTEALNARFHDIFAVGRRRHPTRRLAEGEPVMFLKNDYQAGLRNGSLGRITSIEEGRVAVDFDGTEVELSGYGLDDLTLAYAITVHKAQGSSFRKVVIPVQKTRLLDRSLIYTAISRAKDSAVLVGASEVLQQSLERDAHAGRRETALALLMEIGSPES</sequence>
<dbReference type="PANTHER" id="PTHR43788">
    <property type="entry name" value="DNA2/NAM7 HELICASE FAMILY MEMBER"/>
    <property type="match status" value="1"/>
</dbReference>
<evidence type="ECO:0000256" key="2">
    <source>
        <dbReference type="ARBA" id="ARBA00022840"/>
    </source>
</evidence>
<dbReference type="GO" id="GO:0017116">
    <property type="term" value="F:single-stranded DNA helicase activity"/>
    <property type="evidence" value="ECO:0007669"/>
    <property type="project" value="TreeGrafter"/>
</dbReference>
<keyword evidence="6" id="KW-1185">Reference proteome</keyword>
<gene>
    <name evidence="5" type="ORF">IQ17_05080</name>
</gene>
<dbReference type="Gene3D" id="2.30.30.940">
    <property type="match status" value="1"/>
</dbReference>
<evidence type="ECO:0000256" key="1">
    <source>
        <dbReference type="ARBA" id="ARBA00022741"/>
    </source>
</evidence>
<dbReference type="Gene3D" id="1.10.10.2220">
    <property type="match status" value="1"/>
</dbReference>
<dbReference type="InterPro" id="IPR027417">
    <property type="entry name" value="P-loop_NTPase"/>
</dbReference>
<dbReference type="GO" id="GO:0005524">
    <property type="term" value="F:ATP binding"/>
    <property type="evidence" value="ECO:0007669"/>
    <property type="project" value="UniProtKB-KW"/>
</dbReference>
<dbReference type="GO" id="GO:0009338">
    <property type="term" value="C:exodeoxyribonuclease V complex"/>
    <property type="evidence" value="ECO:0007669"/>
    <property type="project" value="TreeGrafter"/>
</dbReference>
<dbReference type="InterPro" id="IPR050534">
    <property type="entry name" value="Coronavir_polyprotein_1ab"/>
</dbReference>
<comment type="caution">
    <text evidence="5">The sequence shown here is derived from an EMBL/GenBank/DDBJ whole genome shotgun (WGS) entry which is preliminary data.</text>
</comment>
<dbReference type="OrthoDB" id="1826980at2"/>
<dbReference type="GO" id="GO:0006310">
    <property type="term" value="P:DNA recombination"/>
    <property type="evidence" value="ECO:0007669"/>
    <property type="project" value="TreeGrafter"/>
</dbReference>
<dbReference type="CDD" id="cd17933">
    <property type="entry name" value="DEXSc_RecD-like"/>
    <property type="match status" value="1"/>
</dbReference>
<dbReference type="Pfam" id="PF13538">
    <property type="entry name" value="UvrD_C_2"/>
    <property type="match status" value="1"/>
</dbReference>
<evidence type="ECO:0000259" key="3">
    <source>
        <dbReference type="Pfam" id="PF13538"/>
    </source>
</evidence>
<dbReference type="Proteomes" id="UP000317176">
    <property type="component" value="Unassembled WGS sequence"/>
</dbReference>
<organism evidence="5 6">
    <name type="scientific">Bradyrhizobium daqingense</name>
    <dbReference type="NCBI Taxonomy" id="993502"/>
    <lineage>
        <taxon>Bacteria</taxon>
        <taxon>Pseudomonadati</taxon>
        <taxon>Pseudomonadota</taxon>
        <taxon>Alphaproteobacteria</taxon>
        <taxon>Hyphomicrobiales</taxon>
        <taxon>Nitrobacteraceae</taxon>
        <taxon>Bradyrhizobium</taxon>
    </lineage>
</organism>
<dbReference type="RefSeq" id="WP_145639379.1">
    <property type="nucleotide sequence ID" value="NZ_CP088014.1"/>
</dbReference>
<evidence type="ECO:0000259" key="4">
    <source>
        <dbReference type="Pfam" id="PF14490"/>
    </source>
</evidence>
<dbReference type="Pfam" id="PF13604">
    <property type="entry name" value="AAA_30"/>
    <property type="match status" value="1"/>
</dbReference>
<reference evidence="5 6" key="1">
    <citation type="journal article" date="2015" name="Stand. Genomic Sci.">
        <title>Genomic Encyclopedia of Bacterial and Archaeal Type Strains, Phase III: the genomes of soil and plant-associated and newly described type strains.</title>
        <authorList>
            <person name="Whitman W.B."/>
            <person name="Woyke T."/>
            <person name="Klenk H.P."/>
            <person name="Zhou Y."/>
            <person name="Lilburn T.G."/>
            <person name="Beck B.J."/>
            <person name="De Vos P."/>
            <person name="Vandamme P."/>
            <person name="Eisen J.A."/>
            <person name="Garrity G."/>
            <person name="Hugenholtz P."/>
            <person name="Kyrpides N.C."/>
        </authorList>
    </citation>
    <scope>NUCLEOTIDE SEQUENCE [LARGE SCALE GENOMIC DNA]</scope>
    <source>
        <strain evidence="5 6">CGMCC 1.10947</strain>
    </source>
</reference>
<dbReference type="CDD" id="cd18809">
    <property type="entry name" value="SF1_C_RecD"/>
    <property type="match status" value="1"/>
</dbReference>
<keyword evidence="2" id="KW-0067">ATP-binding</keyword>
<dbReference type="Pfam" id="PF14490">
    <property type="entry name" value="HHH_RecD2"/>
    <property type="match status" value="1"/>
</dbReference>
<dbReference type="AlphaFoldDB" id="A0A562KWI1"/>
<feature type="domain" description="UvrD-like helicase C-terminal" evidence="3">
    <location>
        <begin position="553"/>
        <end position="599"/>
    </location>
</feature>